<dbReference type="EMBL" id="NGJZ01000001">
    <property type="protein sequence ID" value="RSU08044.1"/>
    <property type="molecule type" value="Genomic_DNA"/>
</dbReference>
<dbReference type="GO" id="GO:0010181">
    <property type="term" value="F:FMN binding"/>
    <property type="evidence" value="ECO:0007669"/>
    <property type="project" value="InterPro"/>
</dbReference>
<dbReference type="AlphaFoldDB" id="A0A430AJ77"/>
<evidence type="ECO:0000313" key="1">
    <source>
        <dbReference type="EMBL" id="RSU08044.1"/>
    </source>
</evidence>
<dbReference type="PIRSF" id="PIRSF005087">
    <property type="entry name" value="NrdI"/>
    <property type="match status" value="1"/>
</dbReference>
<name>A0A430AJ77_9ENTE</name>
<accession>A0A430AJ77</accession>
<dbReference type="Proteomes" id="UP000288669">
    <property type="component" value="Unassembled WGS sequence"/>
</dbReference>
<keyword evidence="2" id="KW-1185">Reference proteome</keyword>
<dbReference type="NCBIfam" id="NF002714">
    <property type="entry name" value="PRK02551.1"/>
    <property type="match status" value="1"/>
</dbReference>
<dbReference type="InterPro" id="IPR029039">
    <property type="entry name" value="Flavoprotein-like_sf"/>
</dbReference>
<dbReference type="PANTHER" id="PTHR37297:SF1">
    <property type="entry name" value="PROTEIN NRDI"/>
    <property type="match status" value="1"/>
</dbReference>
<gene>
    <name evidence="1" type="ORF">CBF30_02030</name>
</gene>
<evidence type="ECO:0000313" key="2">
    <source>
        <dbReference type="Proteomes" id="UP000288669"/>
    </source>
</evidence>
<reference evidence="1 2" key="1">
    <citation type="submission" date="2017-05" db="EMBL/GenBank/DDBJ databases">
        <title>Vagococcus spp. assemblies.</title>
        <authorList>
            <person name="Gulvik C.A."/>
        </authorList>
    </citation>
    <scope>NUCLEOTIDE SEQUENCE [LARGE SCALE GENOMIC DNA]</scope>
    <source>
        <strain evidence="1 2">DSM 24756</strain>
    </source>
</reference>
<dbReference type="InterPro" id="IPR004465">
    <property type="entry name" value="RNR_NrdI"/>
</dbReference>
<organism evidence="1 2">
    <name type="scientific">Vagococcus entomophilus</name>
    <dbReference type="NCBI Taxonomy" id="1160095"/>
    <lineage>
        <taxon>Bacteria</taxon>
        <taxon>Bacillati</taxon>
        <taxon>Bacillota</taxon>
        <taxon>Bacilli</taxon>
        <taxon>Lactobacillales</taxon>
        <taxon>Enterococcaceae</taxon>
        <taxon>Vagococcus</taxon>
    </lineage>
</organism>
<protein>
    <submittedName>
        <fullName evidence="1">Ribonucleotide reductase assembly protein NrdI</fullName>
    </submittedName>
</protein>
<dbReference type="Pfam" id="PF07972">
    <property type="entry name" value="Flavodoxin_NdrI"/>
    <property type="match status" value="1"/>
</dbReference>
<comment type="caution">
    <text evidence="1">The sequence shown here is derived from an EMBL/GenBank/DDBJ whole genome shotgun (WGS) entry which is preliminary data.</text>
</comment>
<dbReference type="PANTHER" id="PTHR37297">
    <property type="entry name" value="PROTEIN NRDI"/>
    <property type="match status" value="1"/>
</dbReference>
<dbReference type="SUPFAM" id="SSF52218">
    <property type="entry name" value="Flavoproteins"/>
    <property type="match status" value="1"/>
</dbReference>
<dbReference type="OrthoDB" id="350535at2"/>
<dbReference type="RefSeq" id="WP_126822255.1">
    <property type="nucleotide sequence ID" value="NZ_JBHLWU010000001.1"/>
</dbReference>
<dbReference type="Gene3D" id="3.40.50.360">
    <property type="match status" value="1"/>
</dbReference>
<proteinExistence type="predicted"/>
<sequence length="149" mass="16981">MKILYFSASGNTEAFVNKLKDYGDQQHQVDSTKQTIELMRIEDESSFDIIEEPFVAFVPTYLDGGNGLDNGTQEIITNTLGEFIEYKDNSKRLLGVVGSGNRNFNWQYCLTAKQYAQKFSVPFLADYELRGTQADCDKIYTILQKVFSK</sequence>